<feature type="non-terminal residue" evidence="1">
    <location>
        <position position="1"/>
    </location>
</feature>
<gene>
    <name evidence="1" type="ORF">PBRASI_LOCUS11145</name>
</gene>
<evidence type="ECO:0000313" key="1">
    <source>
        <dbReference type="EMBL" id="CAG8667951.1"/>
    </source>
</evidence>
<dbReference type="EMBL" id="CAJVPI010004476">
    <property type="protein sequence ID" value="CAG8667951.1"/>
    <property type="molecule type" value="Genomic_DNA"/>
</dbReference>
<protein>
    <submittedName>
        <fullName evidence="1">10219_t:CDS:1</fullName>
    </submittedName>
</protein>
<accession>A0A9N9E794</accession>
<sequence length="40" mass="4590">YKRDISQADEQESELMDINSSPVQALVYFVGVGTRNRPFE</sequence>
<dbReference type="AlphaFoldDB" id="A0A9N9E794"/>
<evidence type="ECO:0000313" key="2">
    <source>
        <dbReference type="Proteomes" id="UP000789739"/>
    </source>
</evidence>
<organism evidence="1 2">
    <name type="scientific">Paraglomus brasilianum</name>
    <dbReference type="NCBI Taxonomy" id="144538"/>
    <lineage>
        <taxon>Eukaryota</taxon>
        <taxon>Fungi</taxon>
        <taxon>Fungi incertae sedis</taxon>
        <taxon>Mucoromycota</taxon>
        <taxon>Glomeromycotina</taxon>
        <taxon>Glomeromycetes</taxon>
        <taxon>Paraglomerales</taxon>
        <taxon>Paraglomeraceae</taxon>
        <taxon>Paraglomus</taxon>
    </lineage>
</organism>
<proteinExistence type="predicted"/>
<comment type="caution">
    <text evidence="1">The sequence shown here is derived from an EMBL/GenBank/DDBJ whole genome shotgun (WGS) entry which is preliminary data.</text>
</comment>
<name>A0A9N9E794_9GLOM</name>
<feature type="non-terminal residue" evidence="1">
    <location>
        <position position="40"/>
    </location>
</feature>
<dbReference type="Proteomes" id="UP000789739">
    <property type="component" value="Unassembled WGS sequence"/>
</dbReference>
<reference evidence="1" key="1">
    <citation type="submission" date="2021-06" db="EMBL/GenBank/DDBJ databases">
        <authorList>
            <person name="Kallberg Y."/>
            <person name="Tangrot J."/>
            <person name="Rosling A."/>
        </authorList>
    </citation>
    <scope>NUCLEOTIDE SEQUENCE</scope>
    <source>
        <strain evidence="1">BR232B</strain>
    </source>
</reference>
<keyword evidence="2" id="KW-1185">Reference proteome</keyword>